<dbReference type="GO" id="GO:0008168">
    <property type="term" value="F:methyltransferase activity"/>
    <property type="evidence" value="ECO:0007669"/>
    <property type="project" value="UniProtKB-KW"/>
</dbReference>
<dbReference type="EMBL" id="JACRTP010000002">
    <property type="protein sequence ID" value="MBC8628267.1"/>
    <property type="molecule type" value="Genomic_DNA"/>
</dbReference>
<keyword evidence="1" id="KW-0489">Methyltransferase</keyword>
<comment type="caution">
    <text evidence="1">The sequence shown here is derived from an EMBL/GenBank/DDBJ whole genome shotgun (WGS) entry which is preliminary data.</text>
</comment>
<dbReference type="EC" id="2.1.1.-" evidence="1"/>
<keyword evidence="1" id="KW-0808">Transferase</keyword>
<reference evidence="1 2" key="1">
    <citation type="submission" date="2020-08" db="EMBL/GenBank/DDBJ databases">
        <title>Genome public.</title>
        <authorList>
            <person name="Liu C."/>
            <person name="Sun Q."/>
        </authorList>
    </citation>
    <scope>NUCLEOTIDE SEQUENCE [LARGE SCALE GENOMIC DNA]</scope>
    <source>
        <strain evidence="1 2">3_YM_SP_D4_24.mj</strain>
    </source>
</reference>
<name>A0ABR7PA32_9FIRM</name>
<organism evidence="1 2">
    <name type="scientific">Blautia stercoris</name>
    <dbReference type="NCBI Taxonomy" id="871664"/>
    <lineage>
        <taxon>Bacteria</taxon>
        <taxon>Bacillati</taxon>
        <taxon>Bacillota</taxon>
        <taxon>Clostridia</taxon>
        <taxon>Lachnospirales</taxon>
        <taxon>Lachnospiraceae</taxon>
        <taxon>Blautia</taxon>
    </lineage>
</organism>
<dbReference type="GO" id="GO:0032259">
    <property type="term" value="P:methylation"/>
    <property type="evidence" value="ECO:0007669"/>
    <property type="project" value="UniProtKB-KW"/>
</dbReference>
<dbReference type="NCBIfam" id="NF038110">
    <property type="entry name" value="Lys_methyl_FliB"/>
    <property type="match status" value="1"/>
</dbReference>
<protein>
    <submittedName>
        <fullName evidence="1">Flagellin lysine-N-methylase</fullName>
        <ecNumber evidence="1">2.1.1.-</ecNumber>
    </submittedName>
</protein>
<accession>A0ABR7PA32</accession>
<proteinExistence type="predicted"/>
<evidence type="ECO:0000313" key="1">
    <source>
        <dbReference type="EMBL" id="MBC8628267.1"/>
    </source>
</evidence>
<keyword evidence="1" id="KW-0966">Cell projection</keyword>
<evidence type="ECO:0000313" key="2">
    <source>
        <dbReference type="Proteomes" id="UP000661649"/>
    </source>
</evidence>
<sequence length="376" mass="45041">MRYLKPDFYDEFSCLAGACPKTCCAGWQIVIDETSLDKYEGLSGPFGNRIRNSIDWEEEIFFQYGSRCAFLNEEDLCEIQKELGESYLCDTCKMYPRHVEEYEGLREYSLSLSCPKAAEMILENQKKVTFSEWETEEEEEFESFDFLMFTQLEDARDILYTIIQNRDLNFEKRAWMCAELAKAMQEAVDENQFFEIDALLEQYRNQDIKLLCKKYKIEAPHARYARMKREIRVLQEELEHLESAWSVTLENLAELLYQDGEENYCRIYEEFQKGVGAKSDKKQEWEIQKEQLMMFFVYTYFCGAVYDDAIWSKMALSLFSVEWITELWMYQWISEKKTLTFEDKVELAYRYAREIEHSDLNLERLENYFTADKHFV</sequence>
<gene>
    <name evidence="1" type="primary">fliB</name>
    <name evidence="1" type="ORF">H8712_06505</name>
</gene>
<keyword evidence="1" id="KW-0969">Cilium</keyword>
<keyword evidence="1" id="KW-0282">Flagellum</keyword>
<dbReference type="RefSeq" id="WP_117455881.1">
    <property type="nucleotide sequence ID" value="NZ_JACRTP010000002.1"/>
</dbReference>
<dbReference type="Proteomes" id="UP000661649">
    <property type="component" value="Unassembled WGS sequence"/>
</dbReference>
<keyword evidence="2" id="KW-1185">Reference proteome</keyword>